<dbReference type="PANTHER" id="PTHR34504">
    <property type="entry name" value="ANTITOXIN HICB"/>
    <property type="match status" value="1"/>
</dbReference>
<reference evidence="2" key="1">
    <citation type="journal article" date="2014" name="Front. Microbiol.">
        <title>High frequency of phylogenetically diverse reductive dehalogenase-homologous genes in deep subseafloor sedimentary metagenomes.</title>
        <authorList>
            <person name="Kawai M."/>
            <person name="Futagami T."/>
            <person name="Toyoda A."/>
            <person name="Takaki Y."/>
            <person name="Nishi S."/>
            <person name="Hori S."/>
            <person name="Arai W."/>
            <person name="Tsubouchi T."/>
            <person name="Morono Y."/>
            <person name="Uchiyama I."/>
            <person name="Ito T."/>
            <person name="Fujiyama A."/>
            <person name="Inagaki F."/>
            <person name="Takami H."/>
        </authorList>
    </citation>
    <scope>NUCLEOTIDE SEQUENCE</scope>
    <source>
        <strain evidence="2">Expedition CK06-06</strain>
    </source>
</reference>
<proteinExistence type="predicted"/>
<protein>
    <recommendedName>
        <fullName evidence="1">HicB-like antitoxin of toxin-antitoxin system domain-containing protein</fullName>
    </recommendedName>
</protein>
<dbReference type="InterPro" id="IPR051404">
    <property type="entry name" value="TA_system_antitoxin"/>
</dbReference>
<dbReference type="PANTHER" id="PTHR34504:SF2">
    <property type="entry name" value="UPF0150 PROTEIN SSL0259"/>
    <property type="match status" value="1"/>
</dbReference>
<comment type="caution">
    <text evidence="2">The sequence shown here is derived from an EMBL/GenBank/DDBJ whole genome shotgun (WGS) entry which is preliminary data.</text>
</comment>
<accession>X1RES6</accession>
<dbReference type="EMBL" id="BARW01008012">
    <property type="protein sequence ID" value="GAI79237.1"/>
    <property type="molecule type" value="Genomic_DNA"/>
</dbReference>
<organism evidence="2">
    <name type="scientific">marine sediment metagenome</name>
    <dbReference type="NCBI Taxonomy" id="412755"/>
    <lineage>
        <taxon>unclassified sequences</taxon>
        <taxon>metagenomes</taxon>
        <taxon>ecological metagenomes</taxon>
    </lineage>
</organism>
<name>X1RES6_9ZZZZ</name>
<dbReference type="InterPro" id="IPR035069">
    <property type="entry name" value="TTHA1013/TTHA0281-like"/>
</dbReference>
<dbReference type="Gene3D" id="3.30.160.250">
    <property type="match status" value="1"/>
</dbReference>
<sequence length="72" mass="8204">MHKYEFPVLIERDEDGVYIGTVPSLRGCHSQTKTVPTLLKRIKEAILLCLEVEKEVPHLKFVGLQEVEVTAK</sequence>
<evidence type="ECO:0000313" key="2">
    <source>
        <dbReference type="EMBL" id="GAI79237.1"/>
    </source>
</evidence>
<dbReference type="AlphaFoldDB" id="X1RES6"/>
<feature type="domain" description="HicB-like antitoxin of toxin-antitoxin system" evidence="1">
    <location>
        <begin position="6"/>
        <end position="52"/>
    </location>
</feature>
<dbReference type="Pfam" id="PF15919">
    <property type="entry name" value="HicB_lk_antitox"/>
    <property type="match status" value="1"/>
</dbReference>
<evidence type="ECO:0000259" key="1">
    <source>
        <dbReference type="Pfam" id="PF15919"/>
    </source>
</evidence>
<dbReference type="SUPFAM" id="SSF143100">
    <property type="entry name" value="TTHA1013/TTHA0281-like"/>
    <property type="match status" value="1"/>
</dbReference>
<gene>
    <name evidence="2" type="ORF">S12H4_16551</name>
</gene>
<dbReference type="InterPro" id="IPR031807">
    <property type="entry name" value="HicB-like"/>
</dbReference>